<dbReference type="EMBL" id="JASBQV010000008">
    <property type="protein sequence ID" value="MDI3234803.1"/>
    <property type="molecule type" value="Genomic_DNA"/>
</dbReference>
<protein>
    <submittedName>
        <fullName evidence="7">Site-specific integrase</fullName>
    </submittedName>
</protein>
<evidence type="ECO:0000256" key="2">
    <source>
        <dbReference type="ARBA" id="ARBA00023125"/>
    </source>
</evidence>
<evidence type="ECO:0000313" key="7">
    <source>
        <dbReference type="EMBL" id="MDI3234803.1"/>
    </source>
</evidence>
<comment type="caution">
    <text evidence="7">The sequence shown here is derived from an EMBL/GenBank/DDBJ whole genome shotgun (WGS) entry which is preliminary data.</text>
</comment>
<dbReference type="PROSITE" id="PS51900">
    <property type="entry name" value="CB"/>
    <property type="match status" value="1"/>
</dbReference>
<evidence type="ECO:0000256" key="3">
    <source>
        <dbReference type="ARBA" id="ARBA00023172"/>
    </source>
</evidence>
<reference evidence="7 8" key="1">
    <citation type="submission" date="2023-04" db="EMBL/GenBank/DDBJ databases">
        <title>Antarctic isolates genomes.</title>
        <authorList>
            <person name="Dimov S.G."/>
        </authorList>
    </citation>
    <scope>NUCLEOTIDE SEQUENCE [LARGE SCALE GENOMIC DNA]</scope>
    <source>
        <strain evidence="7 8">AL19</strain>
    </source>
</reference>
<keyword evidence="2 4" id="KW-0238">DNA-binding</keyword>
<keyword evidence="8" id="KW-1185">Reference proteome</keyword>
<keyword evidence="1" id="KW-0229">DNA integration</keyword>
<dbReference type="Proteomes" id="UP001243286">
    <property type="component" value="Unassembled WGS sequence"/>
</dbReference>
<dbReference type="SUPFAM" id="SSF56349">
    <property type="entry name" value="DNA breaking-rejoining enzymes"/>
    <property type="match status" value="1"/>
</dbReference>
<evidence type="ECO:0000313" key="8">
    <source>
        <dbReference type="Proteomes" id="UP001243286"/>
    </source>
</evidence>
<evidence type="ECO:0000259" key="5">
    <source>
        <dbReference type="PROSITE" id="PS51898"/>
    </source>
</evidence>
<evidence type="ECO:0000256" key="4">
    <source>
        <dbReference type="PROSITE-ProRule" id="PRU01248"/>
    </source>
</evidence>
<dbReference type="Gene3D" id="1.10.150.130">
    <property type="match status" value="1"/>
</dbReference>
<dbReference type="InterPro" id="IPR010998">
    <property type="entry name" value="Integrase_recombinase_N"/>
</dbReference>
<dbReference type="Pfam" id="PF02899">
    <property type="entry name" value="Phage_int_SAM_1"/>
    <property type="match status" value="1"/>
</dbReference>
<gene>
    <name evidence="7" type="ORF">QK289_07260</name>
</gene>
<evidence type="ECO:0000256" key="1">
    <source>
        <dbReference type="ARBA" id="ARBA00022908"/>
    </source>
</evidence>
<organism evidence="7 8">
    <name type="scientific">Exiguobacterium antarcticum</name>
    <dbReference type="NCBI Taxonomy" id="132920"/>
    <lineage>
        <taxon>Bacteria</taxon>
        <taxon>Bacillati</taxon>
        <taxon>Bacillota</taxon>
        <taxon>Bacilli</taxon>
        <taxon>Bacillales</taxon>
        <taxon>Bacillales Family XII. Incertae Sedis</taxon>
        <taxon>Exiguobacterium</taxon>
    </lineage>
</organism>
<feature type="domain" description="Tyr recombinase" evidence="5">
    <location>
        <begin position="129"/>
        <end position="324"/>
    </location>
</feature>
<accession>A0ABT6R1I0</accession>
<proteinExistence type="predicted"/>
<evidence type="ECO:0000259" key="6">
    <source>
        <dbReference type="PROSITE" id="PS51900"/>
    </source>
</evidence>
<dbReference type="InterPro" id="IPR013762">
    <property type="entry name" value="Integrase-like_cat_sf"/>
</dbReference>
<sequence length="324" mass="38919">MARERLDYTLPEFIERYLFFLSARGRQDSTIRRYRYDLIEIHRYMTEVDQPLETIDDFKAIPLETWKTFINEYLIEEKLYQQATVARIVSVLNQVNYQIRQTKAKLIEYAQPSHELTPGHVASLAEYEQLIRTNRSDRGLTDHQLVARPYLIDRNELILRLFYRYGLRVHHIIGLKMQDLNFAQREMTVHDRLGNAYLLYLERDDQDLMLAYLKTIPEPVRPRYHSTDPFFVAFDFSRMTFRWVYSKNAPKQLSIVMITKMMRQLNERSDNKRIITPSMLRNSFILGTYLEELTKEERLTKTCLYKDVSLRRYADAFDELKELL</sequence>
<dbReference type="RefSeq" id="WP_282355767.1">
    <property type="nucleotide sequence ID" value="NZ_JASBQV010000008.1"/>
</dbReference>
<dbReference type="PROSITE" id="PS51898">
    <property type="entry name" value="TYR_RECOMBINASE"/>
    <property type="match status" value="1"/>
</dbReference>
<dbReference type="InterPro" id="IPR004107">
    <property type="entry name" value="Integrase_SAM-like_N"/>
</dbReference>
<dbReference type="InterPro" id="IPR044068">
    <property type="entry name" value="CB"/>
</dbReference>
<dbReference type="Gene3D" id="1.10.443.10">
    <property type="entry name" value="Intergrase catalytic core"/>
    <property type="match status" value="1"/>
</dbReference>
<feature type="domain" description="Core-binding (CB)" evidence="6">
    <location>
        <begin position="8"/>
        <end position="100"/>
    </location>
</feature>
<dbReference type="InterPro" id="IPR002104">
    <property type="entry name" value="Integrase_catalytic"/>
</dbReference>
<name>A0ABT6R1I0_9BACL</name>
<keyword evidence="3" id="KW-0233">DNA recombination</keyword>
<dbReference type="InterPro" id="IPR011010">
    <property type="entry name" value="DNA_brk_join_enz"/>
</dbReference>